<evidence type="ECO:0008006" key="3">
    <source>
        <dbReference type="Google" id="ProtNLM"/>
    </source>
</evidence>
<accession>A0A6C2C566</accession>
<proteinExistence type="predicted"/>
<gene>
    <name evidence="1" type="ORF">ESZ50_07890</name>
</gene>
<organism evidence="1 2">
    <name type="scientific">Weissella muntiaci</name>
    <dbReference type="NCBI Taxonomy" id="2508881"/>
    <lineage>
        <taxon>Bacteria</taxon>
        <taxon>Bacillati</taxon>
        <taxon>Bacillota</taxon>
        <taxon>Bacilli</taxon>
        <taxon>Lactobacillales</taxon>
        <taxon>Lactobacillaceae</taxon>
        <taxon>Weissella</taxon>
    </lineage>
</organism>
<keyword evidence="2" id="KW-1185">Reference proteome</keyword>
<sequence length="71" mass="8328">MTKKMTDIVDRGFPVMTVAEVAVHILGVSPDTFTNNYRYTPLFMREVPDIGIKKSQFRRSDAERYFKLNKR</sequence>
<evidence type="ECO:0000313" key="2">
    <source>
        <dbReference type="Proteomes" id="UP000371977"/>
    </source>
</evidence>
<dbReference type="AlphaFoldDB" id="A0A6C2C566"/>
<comment type="caution">
    <text evidence="1">The sequence shown here is derived from an EMBL/GenBank/DDBJ whole genome shotgun (WGS) entry which is preliminary data.</text>
</comment>
<name>A0A6C2C566_9LACO</name>
<dbReference type="OrthoDB" id="2146275at2"/>
<dbReference type="RefSeq" id="WP_148623027.1">
    <property type="nucleotide sequence ID" value="NZ_SDGZ01000016.1"/>
</dbReference>
<evidence type="ECO:0000313" key="1">
    <source>
        <dbReference type="EMBL" id="TYC48789.1"/>
    </source>
</evidence>
<dbReference type="EMBL" id="SDGZ01000016">
    <property type="protein sequence ID" value="TYC48789.1"/>
    <property type="molecule type" value="Genomic_DNA"/>
</dbReference>
<reference evidence="1 2" key="1">
    <citation type="submission" date="2019-01" db="EMBL/GenBank/DDBJ databases">
        <title>Weissella sp. nov., a novel lactic acid bacterium isolated from animal feces.</title>
        <authorList>
            <person name="Wang L.-T."/>
        </authorList>
    </citation>
    <scope>NUCLEOTIDE SEQUENCE [LARGE SCALE GENOMIC DNA]</scope>
    <source>
        <strain evidence="1 2">8H-2</strain>
    </source>
</reference>
<dbReference type="Proteomes" id="UP000371977">
    <property type="component" value="Unassembled WGS sequence"/>
</dbReference>
<protein>
    <recommendedName>
        <fullName evidence="3">DNA-binding protein</fullName>
    </recommendedName>
</protein>